<dbReference type="Proteomes" id="UP000283513">
    <property type="component" value="Unassembled WGS sequence"/>
</dbReference>
<evidence type="ECO:0000313" key="1">
    <source>
        <dbReference type="EMBL" id="RHA66472.1"/>
    </source>
</evidence>
<evidence type="ECO:0000313" key="2">
    <source>
        <dbReference type="EMBL" id="RHC17907.1"/>
    </source>
</evidence>
<evidence type="ECO:0000313" key="4">
    <source>
        <dbReference type="Proteomes" id="UP000284465"/>
    </source>
</evidence>
<dbReference type="EMBL" id="QSFP01000012">
    <property type="protein sequence ID" value="RHA66472.1"/>
    <property type="molecule type" value="Genomic_DNA"/>
</dbReference>
<sequence length="71" mass="8256">MTRQEMQNKLDRKDISGVGVKVTFDFSSGETGTTYYFYEDFEDDKGVDRAARHFSDLINKGKVRKAEYIYS</sequence>
<dbReference type="RefSeq" id="WP_118591556.1">
    <property type="nucleotide sequence ID" value="NZ_CP097279.1"/>
</dbReference>
<gene>
    <name evidence="2" type="ORF">DW856_07125</name>
    <name evidence="1" type="ORF">DW927_11255</name>
</gene>
<dbReference type="EMBL" id="QSHO01000005">
    <property type="protein sequence ID" value="RHC17907.1"/>
    <property type="molecule type" value="Genomic_DNA"/>
</dbReference>
<evidence type="ECO:0000313" key="3">
    <source>
        <dbReference type="Proteomes" id="UP000283513"/>
    </source>
</evidence>
<organism evidence="1 4">
    <name type="scientific">Roseburia intestinalis</name>
    <dbReference type="NCBI Taxonomy" id="166486"/>
    <lineage>
        <taxon>Bacteria</taxon>
        <taxon>Bacillati</taxon>
        <taxon>Bacillota</taxon>
        <taxon>Clostridia</taxon>
        <taxon>Lachnospirales</taxon>
        <taxon>Lachnospiraceae</taxon>
        <taxon>Roseburia</taxon>
    </lineage>
</organism>
<dbReference type="Proteomes" id="UP000284465">
    <property type="component" value="Unassembled WGS sequence"/>
</dbReference>
<protein>
    <submittedName>
        <fullName evidence="1">Uncharacterized protein</fullName>
    </submittedName>
</protein>
<proteinExistence type="predicted"/>
<reference evidence="3 4" key="1">
    <citation type="submission" date="2018-08" db="EMBL/GenBank/DDBJ databases">
        <title>A genome reference for cultivated species of the human gut microbiota.</title>
        <authorList>
            <person name="Zou Y."/>
            <person name="Xue W."/>
            <person name="Luo G."/>
        </authorList>
    </citation>
    <scope>NUCLEOTIDE SEQUENCE [LARGE SCALE GENOMIC DNA]</scope>
    <source>
        <strain evidence="2 3">AM37-1AC</strain>
        <strain evidence="1 4">AM43-11</strain>
    </source>
</reference>
<accession>A0A413SGN4</accession>
<name>A0A413SGN4_9FIRM</name>
<comment type="caution">
    <text evidence="1">The sequence shown here is derived from an EMBL/GenBank/DDBJ whole genome shotgun (WGS) entry which is preliminary data.</text>
</comment>
<dbReference type="AlphaFoldDB" id="A0A413SGN4"/>